<feature type="transmembrane region" description="Helical" evidence="8">
    <location>
        <begin position="160"/>
        <end position="182"/>
    </location>
</feature>
<keyword evidence="6 8" id="KW-0472">Membrane</keyword>
<evidence type="ECO:0000256" key="5">
    <source>
        <dbReference type="ARBA" id="ARBA00022989"/>
    </source>
</evidence>
<feature type="transmembrane region" description="Helical" evidence="8">
    <location>
        <begin position="63"/>
        <end position="80"/>
    </location>
</feature>
<dbReference type="STRING" id="570519.SAMN04488116_1449"/>
<feature type="transmembrane region" description="Helical" evidence="8">
    <location>
        <begin position="423"/>
        <end position="442"/>
    </location>
</feature>
<dbReference type="Proteomes" id="UP000184532">
    <property type="component" value="Unassembled WGS sequence"/>
</dbReference>
<dbReference type="EMBL" id="FQWL01000002">
    <property type="protein sequence ID" value="SHG49283.1"/>
    <property type="molecule type" value="Genomic_DNA"/>
</dbReference>
<feature type="transmembrane region" description="Helical" evidence="8">
    <location>
        <begin position="40"/>
        <end position="56"/>
    </location>
</feature>
<evidence type="ECO:0000313" key="10">
    <source>
        <dbReference type="Proteomes" id="UP000184532"/>
    </source>
</evidence>
<organism evidence="9 10">
    <name type="scientific">Flagellimonas flava</name>
    <dbReference type="NCBI Taxonomy" id="570519"/>
    <lineage>
        <taxon>Bacteria</taxon>
        <taxon>Pseudomonadati</taxon>
        <taxon>Bacteroidota</taxon>
        <taxon>Flavobacteriia</taxon>
        <taxon>Flavobacteriales</taxon>
        <taxon>Flavobacteriaceae</taxon>
        <taxon>Flagellimonas</taxon>
    </lineage>
</organism>
<evidence type="ECO:0000256" key="7">
    <source>
        <dbReference type="ARBA" id="ARBA00043987"/>
    </source>
</evidence>
<dbReference type="RefSeq" id="WP_073178860.1">
    <property type="nucleotide sequence ID" value="NZ_FQWL01000002.1"/>
</dbReference>
<keyword evidence="5 8" id="KW-1133">Transmembrane helix</keyword>
<comment type="similarity">
    <text evidence="7">Belongs to the MptA/B family.</text>
</comment>
<gene>
    <name evidence="9" type="ORF">SAMN04488116_1449</name>
</gene>
<keyword evidence="10" id="KW-1185">Reference proteome</keyword>
<evidence type="ECO:0000256" key="4">
    <source>
        <dbReference type="ARBA" id="ARBA00022692"/>
    </source>
</evidence>
<dbReference type="AlphaFoldDB" id="A0A1M5KAS4"/>
<proteinExistence type="inferred from homology"/>
<keyword evidence="4 8" id="KW-0812">Transmembrane</keyword>
<evidence type="ECO:0000256" key="6">
    <source>
        <dbReference type="ARBA" id="ARBA00023136"/>
    </source>
</evidence>
<feature type="transmembrane region" description="Helical" evidence="8">
    <location>
        <begin position="237"/>
        <end position="257"/>
    </location>
</feature>
<feature type="transmembrane region" description="Helical" evidence="8">
    <location>
        <begin position="269"/>
        <end position="287"/>
    </location>
</feature>
<dbReference type="Pfam" id="PF26314">
    <property type="entry name" value="MptA_B_family"/>
    <property type="match status" value="1"/>
</dbReference>
<evidence type="ECO:0000256" key="3">
    <source>
        <dbReference type="ARBA" id="ARBA00022679"/>
    </source>
</evidence>
<feature type="transmembrane region" description="Helical" evidence="8">
    <location>
        <begin position="382"/>
        <end position="411"/>
    </location>
</feature>
<name>A0A1M5KAS4_9FLAO</name>
<keyword evidence="2" id="KW-0328">Glycosyltransferase</keyword>
<reference evidence="10" key="1">
    <citation type="submission" date="2016-11" db="EMBL/GenBank/DDBJ databases">
        <authorList>
            <person name="Varghese N."/>
            <person name="Submissions S."/>
        </authorList>
    </citation>
    <scope>NUCLEOTIDE SEQUENCE [LARGE SCALE GENOMIC DNA]</scope>
    <source>
        <strain evidence="10">DSM 22638</strain>
    </source>
</reference>
<evidence type="ECO:0000256" key="2">
    <source>
        <dbReference type="ARBA" id="ARBA00022676"/>
    </source>
</evidence>
<protein>
    <recommendedName>
        <fullName evidence="11">Mannosyltransferase</fullName>
    </recommendedName>
</protein>
<sequence length="458" mass="52835">MLQRAVKFWKLHKVPNLLVLASLLFYSIFAYDLDREDFPKLLGLFLAVFILHFKLIQFQKWNFKFLLVTGILFRLVFLLAEPNLSQDFYRFIWDGELIKNGINPYLYLPNQLIARPDLPIANAQLLFEGMGDLSARHYSNYPPVNQIIFSLSALLGGGSILGSIIVMRLIIILADVGILYFGRKLLQKLNRPNYVALWYFLNPLVIIELTGNLHFEGVMLFFFVWSLHIVSIKKNVWAAPIYAISIMVKLVPILFLPMFLQYLGFKKSVLFYTLVSTTCLLLLLPFYDTAFIDNYAETIGLWFSNFEFNAGIYNAVKKIAVICFDAKPWELVKVYGSLLAKAVIVGSVVLGLFRSNRKFENLLTSMLILLSAYYFLSSTVHPWYVVFLIVLCMLGRYRFAMVWSLTAVLSYSAYTNPDFKENLWLVAFEYILVFAFLIYEIVGKGGKKLHFFKKLPLP</sequence>
<dbReference type="GO" id="GO:0016757">
    <property type="term" value="F:glycosyltransferase activity"/>
    <property type="evidence" value="ECO:0007669"/>
    <property type="project" value="UniProtKB-KW"/>
</dbReference>
<feature type="transmembrane region" description="Helical" evidence="8">
    <location>
        <begin position="194"/>
        <end position="225"/>
    </location>
</feature>
<dbReference type="InterPro" id="IPR049829">
    <property type="entry name" value="MptA/B-like"/>
</dbReference>
<dbReference type="GO" id="GO:0016020">
    <property type="term" value="C:membrane"/>
    <property type="evidence" value="ECO:0007669"/>
    <property type="project" value="UniProtKB-SubCell"/>
</dbReference>
<evidence type="ECO:0000313" key="9">
    <source>
        <dbReference type="EMBL" id="SHG49283.1"/>
    </source>
</evidence>
<dbReference type="NCBIfam" id="NF038066">
    <property type="entry name" value="MptB"/>
    <property type="match status" value="1"/>
</dbReference>
<comment type="subcellular location">
    <subcellularLocation>
        <location evidence="1">Membrane</location>
        <topology evidence="1">Multi-pass membrane protein</topology>
    </subcellularLocation>
</comment>
<evidence type="ECO:0000256" key="8">
    <source>
        <dbReference type="SAM" id="Phobius"/>
    </source>
</evidence>
<feature type="transmembrane region" description="Helical" evidence="8">
    <location>
        <begin position="334"/>
        <end position="352"/>
    </location>
</feature>
<evidence type="ECO:0000256" key="1">
    <source>
        <dbReference type="ARBA" id="ARBA00004141"/>
    </source>
</evidence>
<keyword evidence="3" id="KW-0808">Transferase</keyword>
<accession>A0A1M5KAS4</accession>
<evidence type="ECO:0008006" key="11">
    <source>
        <dbReference type="Google" id="ProtNLM"/>
    </source>
</evidence>
<dbReference type="OrthoDB" id="1491846at2"/>